<feature type="coiled-coil region" evidence="8">
    <location>
        <begin position="67"/>
        <end position="94"/>
    </location>
</feature>
<evidence type="ECO:0000256" key="4">
    <source>
        <dbReference type="ARBA" id="ARBA00023015"/>
    </source>
</evidence>
<reference evidence="10" key="2">
    <citation type="journal article" date="2023" name="IMA Fungus">
        <title>Comparative genomic study of the Penicillium genus elucidates a diverse pangenome and 15 lateral gene transfer events.</title>
        <authorList>
            <person name="Petersen C."/>
            <person name="Sorensen T."/>
            <person name="Nielsen M.R."/>
            <person name="Sondergaard T.E."/>
            <person name="Sorensen J.L."/>
            <person name="Fitzpatrick D.A."/>
            <person name="Frisvad J.C."/>
            <person name="Nielsen K.L."/>
        </authorList>
    </citation>
    <scope>NUCLEOTIDE SEQUENCE</scope>
    <source>
        <strain evidence="10">IBT 30761</strain>
    </source>
</reference>
<dbReference type="InterPro" id="IPR001138">
    <property type="entry name" value="Zn2Cys6_DnaBD"/>
</dbReference>
<dbReference type="GO" id="GO:0000981">
    <property type="term" value="F:DNA-binding transcription factor activity, RNA polymerase II-specific"/>
    <property type="evidence" value="ECO:0007669"/>
    <property type="project" value="InterPro"/>
</dbReference>
<dbReference type="Pfam" id="PF04082">
    <property type="entry name" value="Fungal_trans"/>
    <property type="match status" value="1"/>
</dbReference>
<dbReference type="PANTHER" id="PTHR47782">
    <property type="entry name" value="ZN(II)2CYS6 TRANSCRIPTION FACTOR (EUROFUNG)-RELATED"/>
    <property type="match status" value="1"/>
</dbReference>
<dbReference type="CDD" id="cd12148">
    <property type="entry name" value="fungal_TF_MHR"/>
    <property type="match status" value="1"/>
</dbReference>
<dbReference type="InterPro" id="IPR036864">
    <property type="entry name" value="Zn2-C6_fun-type_DNA-bd_sf"/>
</dbReference>
<dbReference type="Gene3D" id="4.10.240.10">
    <property type="entry name" value="Zn(2)-C6 fungal-type DNA-binding domain"/>
    <property type="match status" value="1"/>
</dbReference>
<evidence type="ECO:0000256" key="2">
    <source>
        <dbReference type="ARBA" id="ARBA00022723"/>
    </source>
</evidence>
<feature type="domain" description="Zn(2)-C6 fungal-type" evidence="9">
    <location>
        <begin position="21"/>
        <end position="52"/>
    </location>
</feature>
<sequence length="600" mass="66876">MPTATTFLDNPLLKVSRPVAACSRCRTAKIKCDGKLPACSACDKVGKASTCSGASDEFAKGKERSYVASLEGYCEKLEKKIAQLRNRQNSLSAEGNGVAREMSITSTSSDGPLGPAHRREVSDIDDLVGDFGFLSVNATSRDFHGITSKTTFANLLLSVATYYFDNVFVQLPFFVETSFWTSVDAVYQSDGRFAKPFDHWMLRMVLAISSAAVSYQNNDKSHQKALALVSDALTYAEDVLRPGSITCIQAIILLAQYALVDPGRFRSWHLVGMAVRVGIDLGLHQDPPAEVLSNTDRLDIRRRVFHCLYCLDRGMSTAFERTFSFSDASVDVVMPSASVGGGSSEHSHIFLRNPSPALHIVRIRQILSSGYHDMYYSSREQSSRALVQTWTLCYQTRQWFHECPKNAPNHFSLLYRLELLYTIIILISPSHRYPVPCDYSKAVLFDRCMDFISQIHQVLENPSVLPFLTFLDIQRVHQVGRRFVQVLSENFDLLLSPTVPTLPDVPTGTPDPPMLGEEDRINCRPRAIRCLSYVRELLQYCARKWDLQSPLAEWEQESASLEDMLMSNPMGYATGQGAFSQAPSSMLPLAGSGYSGYHLG</sequence>
<dbReference type="InterPro" id="IPR052202">
    <property type="entry name" value="Yeast_MetPath_Reg"/>
</dbReference>
<evidence type="ECO:0000256" key="1">
    <source>
        <dbReference type="ARBA" id="ARBA00004123"/>
    </source>
</evidence>
<evidence type="ECO:0000256" key="8">
    <source>
        <dbReference type="SAM" id="Coils"/>
    </source>
</evidence>
<dbReference type="PROSITE" id="PS50048">
    <property type="entry name" value="ZN2_CY6_FUNGAL_2"/>
    <property type="match status" value="1"/>
</dbReference>
<comment type="caution">
    <text evidence="10">The sequence shown here is derived from an EMBL/GenBank/DDBJ whole genome shotgun (WGS) entry which is preliminary data.</text>
</comment>
<accession>A0A9W9EWY2</accession>
<evidence type="ECO:0000256" key="7">
    <source>
        <dbReference type="ARBA" id="ARBA00023242"/>
    </source>
</evidence>
<dbReference type="SMART" id="SM00906">
    <property type="entry name" value="Fungal_trans"/>
    <property type="match status" value="1"/>
</dbReference>
<dbReference type="GO" id="GO:0045944">
    <property type="term" value="P:positive regulation of transcription by RNA polymerase II"/>
    <property type="evidence" value="ECO:0007669"/>
    <property type="project" value="TreeGrafter"/>
</dbReference>
<dbReference type="GO" id="GO:0006351">
    <property type="term" value="P:DNA-templated transcription"/>
    <property type="evidence" value="ECO:0007669"/>
    <property type="project" value="InterPro"/>
</dbReference>
<dbReference type="Proteomes" id="UP001149074">
    <property type="component" value="Unassembled WGS sequence"/>
</dbReference>
<dbReference type="OrthoDB" id="5319458at2759"/>
<gene>
    <name evidence="10" type="ORF">N7532_008093</name>
</gene>
<keyword evidence="3" id="KW-0862">Zinc</keyword>
<proteinExistence type="predicted"/>
<name>A0A9W9EWY2_9EURO</name>
<keyword evidence="7" id="KW-0539">Nucleus</keyword>
<dbReference type="GO" id="GO:0008270">
    <property type="term" value="F:zinc ion binding"/>
    <property type="evidence" value="ECO:0007669"/>
    <property type="project" value="InterPro"/>
</dbReference>
<dbReference type="EMBL" id="JAPQKI010000009">
    <property type="protein sequence ID" value="KAJ5089409.1"/>
    <property type="molecule type" value="Genomic_DNA"/>
</dbReference>
<keyword evidence="11" id="KW-1185">Reference proteome</keyword>
<protein>
    <recommendedName>
        <fullName evidence="9">Zn(2)-C6 fungal-type domain-containing protein</fullName>
    </recommendedName>
</protein>
<dbReference type="InterPro" id="IPR007219">
    <property type="entry name" value="XnlR_reg_dom"/>
</dbReference>
<reference evidence="10" key="1">
    <citation type="submission" date="2022-11" db="EMBL/GenBank/DDBJ databases">
        <authorList>
            <person name="Petersen C."/>
        </authorList>
    </citation>
    <scope>NUCLEOTIDE SEQUENCE</scope>
    <source>
        <strain evidence="10">IBT 30761</strain>
    </source>
</reference>
<evidence type="ECO:0000313" key="10">
    <source>
        <dbReference type="EMBL" id="KAJ5089409.1"/>
    </source>
</evidence>
<dbReference type="FunFam" id="4.10.240.10:FF:000035">
    <property type="entry name" value="C6 transcription factor, putative (AFU_orthologue AFUA_4G12570)"/>
    <property type="match status" value="1"/>
</dbReference>
<keyword evidence="4" id="KW-0805">Transcription regulation</keyword>
<keyword evidence="2" id="KW-0479">Metal-binding</keyword>
<dbReference type="GO" id="GO:0043565">
    <property type="term" value="F:sequence-specific DNA binding"/>
    <property type="evidence" value="ECO:0007669"/>
    <property type="project" value="TreeGrafter"/>
</dbReference>
<dbReference type="GeneID" id="81359564"/>
<evidence type="ECO:0000256" key="3">
    <source>
        <dbReference type="ARBA" id="ARBA00022833"/>
    </source>
</evidence>
<dbReference type="SUPFAM" id="SSF57701">
    <property type="entry name" value="Zn2/Cys6 DNA-binding domain"/>
    <property type="match status" value="1"/>
</dbReference>
<keyword evidence="5" id="KW-0238">DNA-binding</keyword>
<dbReference type="PANTHER" id="PTHR47782:SF2">
    <property type="entry name" value="TRANSCRIPTION FACTOR, PUTATIVE (AFU_ORTHOLOGUE AFUA_4G12570)-RELATED"/>
    <property type="match status" value="1"/>
</dbReference>
<dbReference type="Pfam" id="PF00172">
    <property type="entry name" value="Zn_clus"/>
    <property type="match status" value="1"/>
</dbReference>
<evidence type="ECO:0000259" key="9">
    <source>
        <dbReference type="PROSITE" id="PS50048"/>
    </source>
</evidence>
<dbReference type="CDD" id="cd00067">
    <property type="entry name" value="GAL4"/>
    <property type="match status" value="1"/>
</dbReference>
<evidence type="ECO:0000256" key="6">
    <source>
        <dbReference type="ARBA" id="ARBA00023163"/>
    </source>
</evidence>
<comment type="subcellular location">
    <subcellularLocation>
        <location evidence="1">Nucleus</location>
    </subcellularLocation>
</comment>
<dbReference type="RefSeq" id="XP_056471391.1">
    <property type="nucleotide sequence ID" value="XM_056620585.1"/>
</dbReference>
<dbReference type="GO" id="GO:0005634">
    <property type="term" value="C:nucleus"/>
    <property type="evidence" value="ECO:0007669"/>
    <property type="project" value="UniProtKB-SubCell"/>
</dbReference>
<organism evidence="10 11">
    <name type="scientific">Penicillium argentinense</name>
    <dbReference type="NCBI Taxonomy" id="1131581"/>
    <lineage>
        <taxon>Eukaryota</taxon>
        <taxon>Fungi</taxon>
        <taxon>Dikarya</taxon>
        <taxon>Ascomycota</taxon>
        <taxon>Pezizomycotina</taxon>
        <taxon>Eurotiomycetes</taxon>
        <taxon>Eurotiomycetidae</taxon>
        <taxon>Eurotiales</taxon>
        <taxon>Aspergillaceae</taxon>
        <taxon>Penicillium</taxon>
    </lineage>
</organism>
<keyword evidence="8" id="KW-0175">Coiled coil</keyword>
<evidence type="ECO:0000256" key="5">
    <source>
        <dbReference type="ARBA" id="ARBA00023125"/>
    </source>
</evidence>
<evidence type="ECO:0000313" key="11">
    <source>
        <dbReference type="Proteomes" id="UP001149074"/>
    </source>
</evidence>
<dbReference type="PROSITE" id="PS00463">
    <property type="entry name" value="ZN2_CY6_FUNGAL_1"/>
    <property type="match status" value="1"/>
</dbReference>
<dbReference type="SMART" id="SM00066">
    <property type="entry name" value="GAL4"/>
    <property type="match status" value="1"/>
</dbReference>
<keyword evidence="6" id="KW-0804">Transcription</keyword>
<dbReference type="AlphaFoldDB" id="A0A9W9EWY2"/>